<dbReference type="PANTHER" id="PTHR33744:SF1">
    <property type="entry name" value="DNA-BINDING TRANSCRIPTIONAL ACTIVATOR ADER"/>
    <property type="match status" value="1"/>
</dbReference>
<accession>A0ABW5G695</accession>
<comment type="caution">
    <text evidence="4">The sequence shown here is derived from an EMBL/GenBank/DDBJ whole genome shotgun (WGS) entry which is preliminary data.</text>
</comment>
<organism evidence="4 5">
    <name type="scientific">Amycolatopsis pigmentata</name>
    <dbReference type="NCBI Taxonomy" id="450801"/>
    <lineage>
        <taxon>Bacteria</taxon>
        <taxon>Bacillati</taxon>
        <taxon>Actinomycetota</taxon>
        <taxon>Actinomycetes</taxon>
        <taxon>Pseudonocardiales</taxon>
        <taxon>Pseudonocardiaceae</taxon>
        <taxon>Amycolatopsis</taxon>
    </lineage>
</organism>
<dbReference type="Pfam" id="PF17853">
    <property type="entry name" value="GGDEF_2"/>
    <property type="match status" value="1"/>
</dbReference>
<evidence type="ECO:0000259" key="2">
    <source>
        <dbReference type="Pfam" id="PF13556"/>
    </source>
</evidence>
<dbReference type="Proteomes" id="UP001597417">
    <property type="component" value="Unassembled WGS sequence"/>
</dbReference>
<dbReference type="PANTHER" id="PTHR33744">
    <property type="entry name" value="CARBOHYDRATE DIACID REGULATOR"/>
    <property type="match status" value="1"/>
</dbReference>
<feature type="domain" description="PucR C-terminal helix-turn-helix" evidence="2">
    <location>
        <begin position="356"/>
        <end position="414"/>
    </location>
</feature>
<proteinExistence type="inferred from homology"/>
<evidence type="ECO:0000313" key="4">
    <source>
        <dbReference type="EMBL" id="MFD2422626.1"/>
    </source>
</evidence>
<evidence type="ECO:0000313" key="5">
    <source>
        <dbReference type="Proteomes" id="UP001597417"/>
    </source>
</evidence>
<dbReference type="EMBL" id="JBHUKR010000029">
    <property type="protein sequence ID" value="MFD2422626.1"/>
    <property type="molecule type" value="Genomic_DNA"/>
</dbReference>
<feature type="domain" description="CdaR GGDEF-like" evidence="3">
    <location>
        <begin position="174"/>
        <end position="302"/>
    </location>
</feature>
<evidence type="ECO:0000259" key="3">
    <source>
        <dbReference type="Pfam" id="PF17853"/>
    </source>
</evidence>
<keyword evidence="5" id="KW-1185">Reference proteome</keyword>
<sequence length="422" mass="45902">MADNEISRENTALRGLVAVYRHLSTLAAQDSGIEAVTELIAERMDATVAVVDERMGVLAAASPAGVAEEVVRERVVHPRLAQVLALTGHTRRAARIPDVIEPSPMIVAPIPVGNEVPAFLLTLHDGEGDIGDDMRLLVTEHAATVCGVILGRERVVAAAGARAREDLIEGLLSGKGSDADEVLRWARHLGYDETRDHRVLALVVEQSQDGLGERAPVVIERFFGTQASDAIIAVRDREVVVVLPSDTPRADQADRAERLTNACLDRVRELFPSALVTVGIGGRCGPPEQIATSYDEARRTVETARRMGRTGTVVAFDELGIHRLLLQVADPAQLRAFAHEVFGELSTHPRAAVSEYLTTLGCYFRANNSPQRASRALHVHPNTVTYRVRRVEQITALDFTNYRDRLMAQVALEILDAVGEGP</sequence>
<dbReference type="InterPro" id="IPR042070">
    <property type="entry name" value="PucR_C-HTH_sf"/>
</dbReference>
<dbReference type="RefSeq" id="WP_378271797.1">
    <property type="nucleotide sequence ID" value="NZ_JBHUKR010000029.1"/>
</dbReference>
<name>A0ABW5G695_9PSEU</name>
<evidence type="ECO:0000256" key="1">
    <source>
        <dbReference type="ARBA" id="ARBA00006754"/>
    </source>
</evidence>
<comment type="similarity">
    <text evidence="1">Belongs to the CdaR family.</text>
</comment>
<dbReference type="InterPro" id="IPR041522">
    <property type="entry name" value="CdaR_GGDEF"/>
</dbReference>
<reference evidence="5" key="1">
    <citation type="journal article" date="2019" name="Int. J. Syst. Evol. Microbiol.">
        <title>The Global Catalogue of Microorganisms (GCM) 10K type strain sequencing project: providing services to taxonomists for standard genome sequencing and annotation.</title>
        <authorList>
            <consortium name="The Broad Institute Genomics Platform"/>
            <consortium name="The Broad Institute Genome Sequencing Center for Infectious Disease"/>
            <person name="Wu L."/>
            <person name="Ma J."/>
        </authorList>
    </citation>
    <scope>NUCLEOTIDE SEQUENCE [LARGE SCALE GENOMIC DNA]</scope>
    <source>
        <strain evidence="5">CGMCC 4.7645</strain>
    </source>
</reference>
<dbReference type="InterPro" id="IPR025736">
    <property type="entry name" value="PucR_C-HTH_dom"/>
</dbReference>
<dbReference type="InterPro" id="IPR051448">
    <property type="entry name" value="CdaR-like_regulators"/>
</dbReference>
<dbReference type="Pfam" id="PF13556">
    <property type="entry name" value="HTH_30"/>
    <property type="match status" value="1"/>
</dbReference>
<gene>
    <name evidence="4" type="ORF">ACFSXZ_40510</name>
</gene>
<dbReference type="Gene3D" id="1.10.10.2840">
    <property type="entry name" value="PucR C-terminal helix-turn-helix domain"/>
    <property type="match status" value="1"/>
</dbReference>
<protein>
    <submittedName>
        <fullName evidence="4">PucR family transcriptional regulator</fullName>
    </submittedName>
</protein>